<reference evidence="1" key="1">
    <citation type="journal article" date="2003" name="Bioorg. Med. Chem.">
        <title>Purification and characterization of an alkaline lipase from a newly isolated Pseudomonas mendocina PK-12CS and chemoselective hydrolysis of fatty acid ester.</title>
        <authorList>
            <person name="Jinwal U.K."/>
            <person name="Roy U."/>
            <person name="Chowdhury A.R."/>
            <person name="Bhaduri A.P."/>
            <person name="Roy P.K."/>
        </authorList>
    </citation>
    <scope>NUCLEOTIDE SEQUENCE</scope>
    <source>
        <strain evidence="1">PK-12CS</strain>
    </source>
</reference>
<protein>
    <submittedName>
        <fullName evidence="1">Uncharacterized protein</fullName>
    </submittedName>
</protein>
<dbReference type="AlphaFoldDB" id="Q8RKT4"/>
<dbReference type="SUPFAM" id="SSF53850">
    <property type="entry name" value="Periplasmic binding protein-like II"/>
    <property type="match status" value="1"/>
</dbReference>
<organism evidence="1">
    <name type="scientific">Ectopseudomonas mendocina</name>
    <name type="common">Pseudomonas mendocina</name>
    <dbReference type="NCBI Taxonomy" id="300"/>
    <lineage>
        <taxon>Bacteria</taxon>
        <taxon>Pseudomonadati</taxon>
        <taxon>Pseudomonadota</taxon>
        <taxon>Gammaproteobacteria</taxon>
        <taxon>Pseudomonadales</taxon>
        <taxon>Pseudomonadaceae</taxon>
        <taxon>Ectopseudomonas</taxon>
    </lineage>
</organism>
<dbReference type="CDD" id="cd01009">
    <property type="entry name" value="PBP2_YfhD_N"/>
    <property type="match status" value="1"/>
</dbReference>
<dbReference type="EMBL" id="AY091666">
    <property type="protein sequence ID" value="AAM14704.1"/>
    <property type="molecule type" value="Genomic_DNA"/>
</dbReference>
<evidence type="ECO:0000313" key="1">
    <source>
        <dbReference type="EMBL" id="AAM14704.1"/>
    </source>
</evidence>
<accession>Q8RKT4</accession>
<dbReference type="Gene3D" id="3.40.190.10">
    <property type="entry name" value="Periplasmic binding protein-like II"/>
    <property type="match status" value="2"/>
</dbReference>
<sequence length="404" mass="43655">MGVTGGDHQFAAEVEAGEVAGNHLLERQRCFLLPAGEVGQARVDAALLERQHRVEGAVGFAEGSEHLAHLHQVFGELEVAVGAKLLQAVHALAGIVDARVDELVGGVQFVLGTEQLGVLGEHALAHTLQRFAPGTFALRIGEALVDAGLAGLLVLQQQVGHAAVGRDDEDTLVQRCAFPAADEDIVENFLEAAHRRAADLVAPGELLPQSGMKGISRSRPVVSDVALVLVSRQGGPRYQRLEQLSGRSLALPPGSAAGPALAQLNKQLMERKLAPIVAEWVDPTLAVEDVLEMVQAGVYPATVVEQTIAQRWAKVMPKLRIEQHLSLGEKTSMHWFVRKEASMLRASADRFLKDYDLPDNQDAAFERVYRRLYKVQYPLGLAASAWKRSARPCSATPSRSSWTG</sequence>
<name>Q8RKT4_ECTME</name>
<proteinExistence type="predicted"/>